<sequence>MIDTGATNSLISESTLRKTKHQKFLSTCHTKIYQGDGFSPLEVIGVVELQVKVKNIFTSVSAYVVKHLSAHCLLGMDYINKYRLIIDAGRQTISVRKNNIITTIKFEQNLEDIRFPVRLINSVIIQPQHEVSARVSAGISSASVLFQPSYNLRQQIPLVLRNSRLEVERHTTSIPLFNPSKYPQRLPKGLIIGTISIPSQIKENLTPSPSVLLNSLIEIPTSSNALDNIEKVLKHIDDPTQQSIFKSILVKNQKPFDTSKPTIAKSSISHAIETVAHFPPRSKSLPFFGPKLQELKDLVNPLLRSGHVIPSNSHYASPAIVTRKKDGSGRLVIDYKKLNAVTMSDNHPLPNMEETLQELGGGFKYFSKLDLRSGFWQIRIHPKDRHKTAFATPFGLFEWTVLPQGLKNSPPTFQKVMEKTLQSCRPFCLVYIDDIVIFSKTFQEHSQHVEKVLSLLQHSNFQLNPDKCEIAKLNIDYLGHNVSFHGIKPLKERIEAILSLREPDTLAKANKFIGSLSFYRKYIKDFASIAAPIHSVTNLIKSHRHRFRWGLDQQQAFRQLKQILTEEPLFLSFPVDSEPLILTCDASNVAISGVLQQNIQGEMKNLYYHSQLIQRSQKTYDIVAKEALAIYLSIKRMRSFILGRKLIVYTDHCPLCAMMNKTLRNALANRISILLQEYNITDVLHIEGKKNCFPDYLSRNPGVPINVDDIDPDYGMCSNPSGSLTANALVAVMTRSASRKQQQQLPQTTTS</sequence>
<evidence type="ECO:0000256" key="6">
    <source>
        <dbReference type="ARBA" id="ARBA00022750"/>
    </source>
</evidence>
<keyword evidence="9" id="KW-0695">RNA-directed DNA polymerase</keyword>
<dbReference type="EMBL" id="CAJNOK010007857">
    <property type="protein sequence ID" value="CAF1046849.1"/>
    <property type="molecule type" value="Genomic_DNA"/>
</dbReference>
<accession>A0A8S2JMM7</accession>
<dbReference type="EC" id="2.7.7.49" evidence="1"/>
<dbReference type="InterPro" id="IPR043502">
    <property type="entry name" value="DNA/RNA_pol_sf"/>
</dbReference>
<dbReference type="AlphaFoldDB" id="A0A8S2JMM7"/>
<evidence type="ECO:0000313" key="12">
    <source>
        <dbReference type="EMBL" id="CAF3814744.1"/>
    </source>
</evidence>
<keyword evidence="4" id="KW-0548">Nucleotidyltransferase</keyword>
<evidence type="ECO:0000256" key="3">
    <source>
        <dbReference type="ARBA" id="ARBA00022679"/>
    </source>
</evidence>
<evidence type="ECO:0000313" key="13">
    <source>
        <dbReference type="Proteomes" id="UP000682733"/>
    </source>
</evidence>
<evidence type="ECO:0000256" key="8">
    <source>
        <dbReference type="ARBA" id="ARBA00022801"/>
    </source>
</evidence>
<keyword evidence="2" id="KW-0645">Protease</keyword>
<dbReference type="GO" id="GO:0003964">
    <property type="term" value="F:RNA-directed DNA polymerase activity"/>
    <property type="evidence" value="ECO:0007669"/>
    <property type="project" value="UniProtKB-KW"/>
</dbReference>
<dbReference type="EMBL" id="CAJOBA010007869">
    <property type="protein sequence ID" value="CAF3814744.1"/>
    <property type="molecule type" value="Genomic_DNA"/>
</dbReference>
<gene>
    <name evidence="11" type="ORF">OVA965_LOCUS16770</name>
    <name evidence="12" type="ORF">TMI583_LOCUS16780</name>
</gene>
<dbReference type="Gene3D" id="3.10.10.10">
    <property type="entry name" value="HIV Type 1 Reverse Transcriptase, subunit A, domain 1"/>
    <property type="match status" value="1"/>
</dbReference>
<dbReference type="SUPFAM" id="SSF50630">
    <property type="entry name" value="Acid proteases"/>
    <property type="match status" value="1"/>
</dbReference>
<organism evidence="12 13">
    <name type="scientific">Didymodactylos carnosus</name>
    <dbReference type="NCBI Taxonomy" id="1234261"/>
    <lineage>
        <taxon>Eukaryota</taxon>
        <taxon>Metazoa</taxon>
        <taxon>Spiralia</taxon>
        <taxon>Gnathifera</taxon>
        <taxon>Rotifera</taxon>
        <taxon>Eurotatoria</taxon>
        <taxon>Bdelloidea</taxon>
        <taxon>Philodinida</taxon>
        <taxon>Philodinidae</taxon>
        <taxon>Didymodactylos</taxon>
    </lineage>
</organism>
<dbReference type="Pfam" id="PF09668">
    <property type="entry name" value="Asp_protease"/>
    <property type="match status" value="1"/>
</dbReference>
<evidence type="ECO:0000313" key="11">
    <source>
        <dbReference type="EMBL" id="CAF1046849.1"/>
    </source>
</evidence>
<dbReference type="InterPro" id="IPR000477">
    <property type="entry name" value="RT_dom"/>
</dbReference>
<dbReference type="CDD" id="cd01647">
    <property type="entry name" value="RT_LTR"/>
    <property type="match status" value="1"/>
</dbReference>
<dbReference type="GO" id="GO:0006508">
    <property type="term" value="P:proteolysis"/>
    <property type="evidence" value="ECO:0007669"/>
    <property type="project" value="UniProtKB-KW"/>
</dbReference>
<evidence type="ECO:0000256" key="5">
    <source>
        <dbReference type="ARBA" id="ARBA00022722"/>
    </source>
</evidence>
<evidence type="ECO:0000256" key="4">
    <source>
        <dbReference type="ARBA" id="ARBA00022695"/>
    </source>
</evidence>
<keyword evidence="5" id="KW-0540">Nuclease</keyword>
<dbReference type="InterPro" id="IPR043128">
    <property type="entry name" value="Rev_trsase/Diguanyl_cyclase"/>
</dbReference>
<dbReference type="InterPro" id="IPR051320">
    <property type="entry name" value="Viral_Replic_Matur_Polypro"/>
</dbReference>
<evidence type="ECO:0000256" key="9">
    <source>
        <dbReference type="ARBA" id="ARBA00022918"/>
    </source>
</evidence>
<dbReference type="SUPFAM" id="SSF56672">
    <property type="entry name" value="DNA/RNA polymerases"/>
    <property type="match status" value="1"/>
</dbReference>
<dbReference type="FunFam" id="3.30.70.270:FF:000020">
    <property type="entry name" value="Transposon Tf2-6 polyprotein-like Protein"/>
    <property type="match status" value="1"/>
</dbReference>
<dbReference type="Proteomes" id="UP000682733">
    <property type="component" value="Unassembled WGS sequence"/>
</dbReference>
<reference evidence="12" key="1">
    <citation type="submission" date="2021-02" db="EMBL/GenBank/DDBJ databases">
        <authorList>
            <person name="Nowell W R."/>
        </authorList>
    </citation>
    <scope>NUCLEOTIDE SEQUENCE</scope>
</reference>
<comment type="caution">
    <text evidence="12">The sequence shown here is derived from an EMBL/GenBank/DDBJ whole genome shotgun (WGS) entry which is preliminary data.</text>
</comment>
<dbReference type="PANTHER" id="PTHR33064">
    <property type="entry name" value="POL PROTEIN"/>
    <property type="match status" value="1"/>
</dbReference>
<protein>
    <recommendedName>
        <fullName evidence="1">RNA-directed DNA polymerase</fullName>
        <ecNumber evidence="1">2.7.7.49</ecNumber>
    </recommendedName>
</protein>
<feature type="domain" description="Reverse transcriptase" evidence="10">
    <location>
        <begin position="303"/>
        <end position="482"/>
    </location>
</feature>
<dbReference type="Gene3D" id="3.30.70.270">
    <property type="match status" value="2"/>
</dbReference>
<dbReference type="InterPro" id="IPR019103">
    <property type="entry name" value="Peptidase_aspartic_DDI1-type"/>
</dbReference>
<keyword evidence="8" id="KW-0378">Hydrolase</keyword>
<evidence type="ECO:0000256" key="1">
    <source>
        <dbReference type="ARBA" id="ARBA00012493"/>
    </source>
</evidence>
<dbReference type="GO" id="GO:0004519">
    <property type="term" value="F:endonuclease activity"/>
    <property type="evidence" value="ECO:0007669"/>
    <property type="project" value="UniProtKB-KW"/>
</dbReference>
<dbReference type="Pfam" id="PF00078">
    <property type="entry name" value="RVT_1"/>
    <property type="match status" value="1"/>
</dbReference>
<keyword evidence="6" id="KW-0064">Aspartyl protease</keyword>
<dbReference type="Proteomes" id="UP000677228">
    <property type="component" value="Unassembled WGS sequence"/>
</dbReference>
<evidence type="ECO:0000259" key="10">
    <source>
        <dbReference type="PROSITE" id="PS50878"/>
    </source>
</evidence>
<evidence type="ECO:0000256" key="7">
    <source>
        <dbReference type="ARBA" id="ARBA00022759"/>
    </source>
</evidence>
<dbReference type="PANTHER" id="PTHR33064:SF37">
    <property type="entry name" value="RIBONUCLEASE H"/>
    <property type="match status" value="1"/>
</dbReference>
<dbReference type="GO" id="GO:0004190">
    <property type="term" value="F:aspartic-type endopeptidase activity"/>
    <property type="evidence" value="ECO:0007669"/>
    <property type="project" value="UniProtKB-KW"/>
</dbReference>
<dbReference type="CDD" id="cd00303">
    <property type="entry name" value="retropepsin_like"/>
    <property type="match status" value="1"/>
</dbReference>
<dbReference type="FunFam" id="3.10.10.10:FF:000007">
    <property type="entry name" value="Retrovirus-related Pol polyprotein from transposon 17.6-like Protein"/>
    <property type="match status" value="1"/>
</dbReference>
<proteinExistence type="predicted"/>
<keyword evidence="3" id="KW-0808">Transferase</keyword>
<dbReference type="Pfam" id="PF17917">
    <property type="entry name" value="RT_RNaseH"/>
    <property type="match status" value="1"/>
</dbReference>
<evidence type="ECO:0000256" key="2">
    <source>
        <dbReference type="ARBA" id="ARBA00022670"/>
    </source>
</evidence>
<keyword evidence="7" id="KW-0255">Endonuclease</keyword>
<dbReference type="Gene3D" id="2.40.70.10">
    <property type="entry name" value="Acid Proteases"/>
    <property type="match status" value="1"/>
</dbReference>
<dbReference type="InterPro" id="IPR021109">
    <property type="entry name" value="Peptidase_aspartic_dom_sf"/>
</dbReference>
<dbReference type="InterPro" id="IPR041373">
    <property type="entry name" value="RT_RNaseH"/>
</dbReference>
<name>A0A8S2JMM7_9BILA</name>
<dbReference type="CDD" id="cd09274">
    <property type="entry name" value="RNase_HI_RT_Ty3"/>
    <property type="match status" value="1"/>
</dbReference>
<dbReference type="PROSITE" id="PS50878">
    <property type="entry name" value="RT_POL"/>
    <property type="match status" value="1"/>
</dbReference>